<keyword evidence="2" id="KW-1133">Transmembrane helix</keyword>
<name>A0AAW0A7D1_9AGAR</name>
<organism evidence="3 4">
    <name type="scientific">Favolaschia claudopus</name>
    <dbReference type="NCBI Taxonomy" id="2862362"/>
    <lineage>
        <taxon>Eukaryota</taxon>
        <taxon>Fungi</taxon>
        <taxon>Dikarya</taxon>
        <taxon>Basidiomycota</taxon>
        <taxon>Agaricomycotina</taxon>
        <taxon>Agaricomycetes</taxon>
        <taxon>Agaricomycetidae</taxon>
        <taxon>Agaricales</taxon>
        <taxon>Marasmiineae</taxon>
        <taxon>Mycenaceae</taxon>
        <taxon>Favolaschia</taxon>
    </lineage>
</organism>
<dbReference type="CDD" id="cd12087">
    <property type="entry name" value="TM_EGFR-like"/>
    <property type="match status" value="1"/>
</dbReference>
<keyword evidence="2" id="KW-0472">Membrane</keyword>
<dbReference type="AlphaFoldDB" id="A0AAW0A7D1"/>
<feature type="transmembrane region" description="Helical" evidence="2">
    <location>
        <begin position="316"/>
        <end position="340"/>
    </location>
</feature>
<reference evidence="3 4" key="1">
    <citation type="journal article" date="2024" name="J Genomics">
        <title>Draft genome sequencing and assembly of Favolaschia claudopus CIRM-BRFM 2984 isolated from oak limbs.</title>
        <authorList>
            <person name="Navarro D."/>
            <person name="Drula E."/>
            <person name="Chaduli D."/>
            <person name="Cazenave R."/>
            <person name="Ahrendt S."/>
            <person name="Wang J."/>
            <person name="Lipzen A."/>
            <person name="Daum C."/>
            <person name="Barry K."/>
            <person name="Grigoriev I.V."/>
            <person name="Favel A."/>
            <person name="Rosso M.N."/>
            <person name="Martin F."/>
        </authorList>
    </citation>
    <scope>NUCLEOTIDE SEQUENCE [LARGE SCALE GENOMIC DNA]</scope>
    <source>
        <strain evidence="3 4">CIRM-BRFM 2984</strain>
    </source>
</reference>
<evidence type="ECO:0000313" key="3">
    <source>
        <dbReference type="EMBL" id="KAK7001551.1"/>
    </source>
</evidence>
<keyword evidence="3" id="KW-0575">Peroxidase</keyword>
<evidence type="ECO:0000313" key="4">
    <source>
        <dbReference type="Proteomes" id="UP001362999"/>
    </source>
</evidence>
<evidence type="ECO:0000256" key="1">
    <source>
        <dbReference type="SAM" id="MobiDB-lite"/>
    </source>
</evidence>
<gene>
    <name evidence="3" type="ORF">R3P38DRAFT_2649715</name>
</gene>
<keyword evidence="4" id="KW-1185">Reference proteome</keyword>
<sequence length="476" mass="50996">MSAARQRVIDDTDQDIQYGPGDWLVVDPNSLHVGNFGPVYQGTSHASSSDSILSFPFNGTSISVFGSIIISTVNNITDPTWECYVDQTKIPNGNDKFQFPENNWGLCSQPQLDPGPHVLSIQVKSKGQKFYLDYLTYTPLPNASFETAVLLYPPTDPDIVYGSGWRSFGGETGTNANGAQLFLSFHGTSVVQYGFVPHELSHNATWATYSIDDGNPVNFTLPGLAPTEGTTQYFTSLFRTPTIPSGPHNLVITYGGDDQHTPLMIGGFYVTNTSTGAMLFPSPISISPSISTTTPSPSPSQNPSDSAKHSLHTASVGAIASLVVAGVIVSLLIAIGIVLCQRRRRRKQHTPDPTAATPYPVDEVPRSLAISAGDAGSRKTRPPGSFLPVPQNSWTGKNRVNNSLRPPLGFASSSASGSTASVPIMQQHSHNESSLPEENGARVMQHHDSGVRLSTLALDLRARNDVVHLPPGYSAV</sequence>
<protein>
    <submittedName>
        <fullName evidence="3">Peroxidase</fullName>
    </submittedName>
</protein>
<evidence type="ECO:0000256" key="2">
    <source>
        <dbReference type="SAM" id="Phobius"/>
    </source>
</evidence>
<keyword evidence="2" id="KW-0812">Transmembrane</keyword>
<comment type="caution">
    <text evidence="3">The sequence shown here is derived from an EMBL/GenBank/DDBJ whole genome shotgun (WGS) entry which is preliminary data.</text>
</comment>
<dbReference type="GO" id="GO:0004601">
    <property type="term" value="F:peroxidase activity"/>
    <property type="evidence" value="ECO:0007669"/>
    <property type="project" value="UniProtKB-KW"/>
</dbReference>
<dbReference type="EMBL" id="JAWWNJ010000083">
    <property type="protein sequence ID" value="KAK7001551.1"/>
    <property type="molecule type" value="Genomic_DNA"/>
</dbReference>
<dbReference type="Proteomes" id="UP001362999">
    <property type="component" value="Unassembled WGS sequence"/>
</dbReference>
<dbReference type="Gene3D" id="2.60.120.260">
    <property type="entry name" value="Galactose-binding domain-like"/>
    <property type="match status" value="2"/>
</dbReference>
<feature type="region of interest" description="Disordered" evidence="1">
    <location>
        <begin position="288"/>
        <end position="309"/>
    </location>
</feature>
<feature type="region of interest" description="Disordered" evidence="1">
    <location>
        <begin position="344"/>
        <end position="398"/>
    </location>
</feature>
<proteinExistence type="predicted"/>
<accession>A0AAW0A7D1</accession>
<keyword evidence="3" id="KW-0560">Oxidoreductase</keyword>